<keyword evidence="2" id="KW-1185">Reference proteome</keyword>
<dbReference type="EMBL" id="MU274906">
    <property type="protein sequence ID" value="KAI0091041.1"/>
    <property type="molecule type" value="Genomic_DNA"/>
</dbReference>
<sequence>MLLGAPNRTKTLSKLTISIRMTGTLVPDCGWFTGLLESISSITNFEDLALYIMDSKMLAQQELILSRELLSTLFSLWGMRVLKIHGMTDILLMDDDLQALAGVWPDLTEFTLGYSGHLNLQVTPLMSLVGIRTLCNVCSKLRYVGLVVGGAFPRHIDDGRDDVEKLELFLINSWKRNMRIL</sequence>
<gene>
    <name evidence="1" type="ORF">BDY19DRAFT_991627</name>
</gene>
<proteinExistence type="predicted"/>
<protein>
    <submittedName>
        <fullName evidence="1">Uncharacterized protein</fullName>
    </submittedName>
</protein>
<dbReference type="Proteomes" id="UP001055072">
    <property type="component" value="Unassembled WGS sequence"/>
</dbReference>
<name>A0ACB8U9X6_9APHY</name>
<accession>A0ACB8U9X6</accession>
<comment type="caution">
    <text evidence="1">The sequence shown here is derived from an EMBL/GenBank/DDBJ whole genome shotgun (WGS) entry which is preliminary data.</text>
</comment>
<organism evidence="1 2">
    <name type="scientific">Irpex rosettiformis</name>
    <dbReference type="NCBI Taxonomy" id="378272"/>
    <lineage>
        <taxon>Eukaryota</taxon>
        <taxon>Fungi</taxon>
        <taxon>Dikarya</taxon>
        <taxon>Basidiomycota</taxon>
        <taxon>Agaricomycotina</taxon>
        <taxon>Agaricomycetes</taxon>
        <taxon>Polyporales</taxon>
        <taxon>Irpicaceae</taxon>
        <taxon>Irpex</taxon>
    </lineage>
</organism>
<reference evidence="1" key="1">
    <citation type="journal article" date="2021" name="Environ. Microbiol.">
        <title>Gene family expansions and transcriptome signatures uncover fungal adaptations to wood decay.</title>
        <authorList>
            <person name="Hage H."/>
            <person name="Miyauchi S."/>
            <person name="Viragh M."/>
            <person name="Drula E."/>
            <person name="Min B."/>
            <person name="Chaduli D."/>
            <person name="Navarro D."/>
            <person name="Favel A."/>
            <person name="Norest M."/>
            <person name="Lesage-Meessen L."/>
            <person name="Balint B."/>
            <person name="Merenyi Z."/>
            <person name="de Eugenio L."/>
            <person name="Morin E."/>
            <person name="Martinez A.T."/>
            <person name="Baldrian P."/>
            <person name="Stursova M."/>
            <person name="Martinez M.J."/>
            <person name="Novotny C."/>
            <person name="Magnuson J.K."/>
            <person name="Spatafora J.W."/>
            <person name="Maurice S."/>
            <person name="Pangilinan J."/>
            <person name="Andreopoulos W."/>
            <person name="LaButti K."/>
            <person name="Hundley H."/>
            <person name="Na H."/>
            <person name="Kuo A."/>
            <person name="Barry K."/>
            <person name="Lipzen A."/>
            <person name="Henrissat B."/>
            <person name="Riley R."/>
            <person name="Ahrendt S."/>
            <person name="Nagy L.G."/>
            <person name="Grigoriev I.V."/>
            <person name="Martin F."/>
            <person name="Rosso M.N."/>
        </authorList>
    </citation>
    <scope>NUCLEOTIDE SEQUENCE</scope>
    <source>
        <strain evidence="1">CBS 384.51</strain>
    </source>
</reference>
<evidence type="ECO:0000313" key="2">
    <source>
        <dbReference type="Proteomes" id="UP001055072"/>
    </source>
</evidence>
<evidence type="ECO:0000313" key="1">
    <source>
        <dbReference type="EMBL" id="KAI0091041.1"/>
    </source>
</evidence>